<comment type="caution">
    <text evidence="2">The sequence shown here is derived from an EMBL/GenBank/DDBJ whole genome shotgun (WGS) entry which is preliminary data.</text>
</comment>
<evidence type="ECO:0000256" key="1">
    <source>
        <dbReference type="SAM" id="MobiDB-lite"/>
    </source>
</evidence>
<accession>A0A1X1VAC1</accession>
<organism evidence="2 3">
    <name type="scientific">Mycobacterium gastri</name>
    <dbReference type="NCBI Taxonomy" id="1777"/>
    <lineage>
        <taxon>Bacteria</taxon>
        <taxon>Bacillati</taxon>
        <taxon>Actinomycetota</taxon>
        <taxon>Actinomycetes</taxon>
        <taxon>Mycobacteriales</taxon>
        <taxon>Mycobacteriaceae</taxon>
        <taxon>Mycobacterium</taxon>
    </lineage>
</organism>
<protein>
    <submittedName>
        <fullName evidence="2">Uncharacterized protein</fullName>
    </submittedName>
</protein>
<reference evidence="2 3" key="1">
    <citation type="submission" date="2016-01" db="EMBL/GenBank/DDBJ databases">
        <title>The new phylogeny of the genus Mycobacterium.</title>
        <authorList>
            <person name="Tarcisio F."/>
            <person name="Conor M."/>
            <person name="Antonella G."/>
            <person name="Elisabetta G."/>
            <person name="Giulia F.S."/>
            <person name="Sara T."/>
            <person name="Anna F."/>
            <person name="Clotilde B."/>
            <person name="Roberto B."/>
            <person name="Veronica D.S."/>
            <person name="Fabio R."/>
            <person name="Monica P."/>
            <person name="Olivier J."/>
            <person name="Enrico T."/>
            <person name="Nicola S."/>
        </authorList>
    </citation>
    <scope>NUCLEOTIDE SEQUENCE [LARGE SCALE GENOMIC DNA]</scope>
    <source>
        <strain evidence="2 3">DSM 43505</strain>
    </source>
</reference>
<sequence length="68" mass="7531">MAMAPTVTMTKTSRSVRVATVSSAFFPRLAMWRRPAKPRYTAPVTAARIPQPPVNGLTRPMSPMLRFA</sequence>
<keyword evidence="3" id="KW-1185">Reference proteome</keyword>
<evidence type="ECO:0000313" key="3">
    <source>
        <dbReference type="Proteomes" id="UP000193738"/>
    </source>
</evidence>
<dbReference type="AlphaFoldDB" id="A0A1X1VAC1"/>
<gene>
    <name evidence="2" type="ORF">AWC07_11450</name>
</gene>
<dbReference type="EMBL" id="LQOX01000118">
    <property type="protein sequence ID" value="ORV66000.1"/>
    <property type="molecule type" value="Genomic_DNA"/>
</dbReference>
<evidence type="ECO:0000313" key="2">
    <source>
        <dbReference type="EMBL" id="ORV66000.1"/>
    </source>
</evidence>
<name>A0A1X1VAC1_MYCGS</name>
<dbReference type="Proteomes" id="UP000193738">
    <property type="component" value="Unassembled WGS sequence"/>
</dbReference>
<feature type="region of interest" description="Disordered" evidence="1">
    <location>
        <begin position="49"/>
        <end position="68"/>
    </location>
</feature>
<proteinExistence type="predicted"/>